<protein>
    <recommendedName>
        <fullName evidence="1">RRM domain-containing protein</fullName>
    </recommendedName>
</protein>
<dbReference type="InterPro" id="IPR035979">
    <property type="entry name" value="RBD_domain_sf"/>
</dbReference>
<dbReference type="EMBL" id="FXAM01000001">
    <property type="protein sequence ID" value="SMF93724.1"/>
    <property type="molecule type" value="Genomic_DNA"/>
</dbReference>
<evidence type="ECO:0000313" key="2">
    <source>
        <dbReference type="EMBL" id="SMF93724.1"/>
    </source>
</evidence>
<dbReference type="Proteomes" id="UP000192923">
    <property type="component" value="Unassembled WGS sequence"/>
</dbReference>
<sequence>MTATVFIRNIPADTDPKRLGRFVASGLDPRPGFLPWRRRGRILAIKIMALLDAETRLAEYHGLVELESELAADGVVKRLNLRVFGGRRVLVRRYRERSPVNDRRHGQSPATARLFHDRRAGDRRRRCLEWTTVAATGAVPSPAKPADMALTKFNLGPGG</sequence>
<organism evidence="2 3">
    <name type="scientific">Methylomagnum ishizawai</name>
    <dbReference type="NCBI Taxonomy" id="1760988"/>
    <lineage>
        <taxon>Bacteria</taxon>
        <taxon>Pseudomonadati</taxon>
        <taxon>Pseudomonadota</taxon>
        <taxon>Gammaproteobacteria</taxon>
        <taxon>Methylococcales</taxon>
        <taxon>Methylococcaceae</taxon>
        <taxon>Methylomagnum</taxon>
    </lineage>
</organism>
<dbReference type="PROSITE" id="PS50102">
    <property type="entry name" value="RRM"/>
    <property type="match status" value="1"/>
</dbReference>
<dbReference type="Gene3D" id="3.30.70.330">
    <property type="match status" value="1"/>
</dbReference>
<feature type="domain" description="RRM" evidence="1">
    <location>
        <begin position="3"/>
        <end position="96"/>
    </location>
</feature>
<evidence type="ECO:0000259" key="1">
    <source>
        <dbReference type="PROSITE" id="PS50102"/>
    </source>
</evidence>
<proteinExistence type="predicted"/>
<reference evidence="2 3" key="1">
    <citation type="submission" date="2016-12" db="EMBL/GenBank/DDBJ databases">
        <authorList>
            <person name="Song W.-J."/>
            <person name="Kurnit D.M."/>
        </authorList>
    </citation>
    <scope>NUCLEOTIDE SEQUENCE [LARGE SCALE GENOMIC DNA]</scope>
    <source>
        <strain evidence="2 3">175</strain>
    </source>
</reference>
<accession>A0A1Y6D004</accession>
<dbReference type="SUPFAM" id="SSF54928">
    <property type="entry name" value="RNA-binding domain, RBD"/>
    <property type="match status" value="1"/>
</dbReference>
<dbReference type="CDD" id="cd00590">
    <property type="entry name" value="RRM_SF"/>
    <property type="match status" value="1"/>
</dbReference>
<gene>
    <name evidence="2" type="ORF">SAMN02949497_1012</name>
</gene>
<dbReference type="AlphaFoldDB" id="A0A1Y6D004"/>
<evidence type="ECO:0000313" key="3">
    <source>
        <dbReference type="Proteomes" id="UP000192923"/>
    </source>
</evidence>
<keyword evidence="3" id="KW-1185">Reference proteome</keyword>
<dbReference type="InterPro" id="IPR012677">
    <property type="entry name" value="Nucleotide-bd_a/b_plait_sf"/>
</dbReference>
<dbReference type="InterPro" id="IPR000504">
    <property type="entry name" value="RRM_dom"/>
</dbReference>
<name>A0A1Y6D004_9GAMM</name>
<dbReference type="GO" id="GO:0003723">
    <property type="term" value="F:RNA binding"/>
    <property type="evidence" value="ECO:0007669"/>
    <property type="project" value="InterPro"/>
</dbReference>